<feature type="transmembrane region" description="Helical" evidence="2">
    <location>
        <begin position="31"/>
        <end position="52"/>
    </location>
</feature>
<feature type="region of interest" description="Disordered" evidence="1">
    <location>
        <begin position="119"/>
        <end position="146"/>
    </location>
</feature>
<keyword evidence="2" id="KW-1133">Transmembrane helix</keyword>
<evidence type="ECO:0000313" key="4">
    <source>
        <dbReference type="Proteomes" id="UP000076420"/>
    </source>
</evidence>
<dbReference type="AlphaFoldDB" id="A0A2C9M1U0"/>
<dbReference type="RefSeq" id="XP_013065295.2">
    <property type="nucleotide sequence ID" value="XM_013209841.2"/>
</dbReference>
<gene>
    <name evidence="3" type="primary">106054108</name>
</gene>
<dbReference type="OrthoDB" id="6104767at2759"/>
<evidence type="ECO:0000256" key="2">
    <source>
        <dbReference type="SAM" id="Phobius"/>
    </source>
</evidence>
<dbReference type="VEuPathDB" id="VectorBase:BGLAX_042908"/>
<proteinExistence type="predicted"/>
<sequence>MPPDVYSNSTTPEQRSPAEVENIGEDDSQTVTIVVSLSVVAVILGVCAIMCYREVNRRRKETLIVEEFARRESIKKSIQEKLEQLQCEDESDSYKEHMETKVPAVTFSEVVQINTAVTPYSSTDELNTPQPPSPQPRQTRKRPQRSHHMYQSYFDNIVKTQEQTRKIVVKLQQQQQEIAAKEANHTAVLLPSQPSVQLSRLDNIIIEQSLLVLRSSNKHLKDDISQHPLGIPLKKPRRSLYTFISGKLHRRPDFSSPEERNSTSLALVKGSQLNSANKQYSDLIVEDNG</sequence>
<keyword evidence="2" id="KW-0812">Transmembrane</keyword>
<feature type="compositionally biased region" description="Polar residues" evidence="1">
    <location>
        <begin position="1"/>
        <end position="14"/>
    </location>
</feature>
<dbReference type="RefSeq" id="XP_013065294.2">
    <property type="nucleotide sequence ID" value="XM_013209840.2"/>
</dbReference>
<dbReference type="EnsemblMetazoa" id="BGLB037535-RA">
    <property type="protein sequence ID" value="BGLB037535-PA"/>
    <property type="gene ID" value="BGLB037535"/>
</dbReference>
<evidence type="ECO:0000313" key="3">
    <source>
        <dbReference type="EnsemblMetazoa" id="BGLB037535-PA"/>
    </source>
</evidence>
<reference evidence="3" key="1">
    <citation type="submission" date="2020-05" db="UniProtKB">
        <authorList>
            <consortium name="EnsemblMetazoa"/>
        </authorList>
    </citation>
    <scope>IDENTIFICATION</scope>
    <source>
        <strain evidence="3">BB02</strain>
    </source>
</reference>
<name>A0A2C9M1U0_BIOGL</name>
<dbReference type="Proteomes" id="UP000076420">
    <property type="component" value="Unassembled WGS sequence"/>
</dbReference>
<dbReference type="KEGG" id="bgt:106054108"/>
<dbReference type="VEuPathDB" id="VectorBase:BGLB037535"/>
<dbReference type="EnsemblMetazoa" id="BGLB037535-RB">
    <property type="protein sequence ID" value="BGLB037535-PB"/>
    <property type="gene ID" value="BGLB037535"/>
</dbReference>
<evidence type="ECO:0000256" key="1">
    <source>
        <dbReference type="SAM" id="MobiDB-lite"/>
    </source>
</evidence>
<feature type="region of interest" description="Disordered" evidence="1">
    <location>
        <begin position="1"/>
        <end position="24"/>
    </location>
</feature>
<keyword evidence="2" id="KW-0472">Membrane</keyword>
<protein>
    <submittedName>
        <fullName evidence="3">Uncharacterized protein</fullName>
    </submittedName>
</protein>
<accession>A0A2C9M1U0</accession>
<organism evidence="3 4">
    <name type="scientific">Biomphalaria glabrata</name>
    <name type="common">Bloodfluke planorb</name>
    <name type="synonym">Freshwater snail</name>
    <dbReference type="NCBI Taxonomy" id="6526"/>
    <lineage>
        <taxon>Eukaryota</taxon>
        <taxon>Metazoa</taxon>
        <taxon>Spiralia</taxon>
        <taxon>Lophotrochozoa</taxon>
        <taxon>Mollusca</taxon>
        <taxon>Gastropoda</taxon>
        <taxon>Heterobranchia</taxon>
        <taxon>Euthyneura</taxon>
        <taxon>Panpulmonata</taxon>
        <taxon>Hygrophila</taxon>
        <taxon>Lymnaeoidea</taxon>
        <taxon>Planorbidae</taxon>
        <taxon>Biomphalaria</taxon>
    </lineage>
</organism>